<dbReference type="Pfam" id="PF04773">
    <property type="entry name" value="FecR"/>
    <property type="match status" value="1"/>
</dbReference>
<keyword evidence="5" id="KW-1185">Reference proteome</keyword>
<feature type="domain" description="Protein FecR C-terminal" evidence="3">
    <location>
        <begin position="327"/>
        <end position="391"/>
    </location>
</feature>
<keyword evidence="1" id="KW-0472">Membrane</keyword>
<dbReference type="KEGG" id="fax:FUAX_00440"/>
<evidence type="ECO:0000256" key="1">
    <source>
        <dbReference type="SAM" id="Phobius"/>
    </source>
</evidence>
<dbReference type="EMBL" id="AP025314">
    <property type="protein sequence ID" value="BDD07612.1"/>
    <property type="molecule type" value="Genomic_DNA"/>
</dbReference>
<organism evidence="4 5">
    <name type="scientific">Fulvitalea axinellae</name>
    <dbReference type="NCBI Taxonomy" id="1182444"/>
    <lineage>
        <taxon>Bacteria</taxon>
        <taxon>Pseudomonadati</taxon>
        <taxon>Bacteroidota</taxon>
        <taxon>Cytophagia</taxon>
        <taxon>Cytophagales</taxon>
        <taxon>Persicobacteraceae</taxon>
        <taxon>Fulvitalea</taxon>
    </lineage>
</organism>
<dbReference type="AlphaFoldDB" id="A0AAU9CQG5"/>
<keyword evidence="1" id="KW-0812">Transmembrane</keyword>
<dbReference type="Proteomes" id="UP001348817">
    <property type="component" value="Chromosome"/>
</dbReference>
<dbReference type="RefSeq" id="WP_338392927.1">
    <property type="nucleotide sequence ID" value="NZ_AP025314.1"/>
</dbReference>
<feature type="transmembrane region" description="Helical" evidence="1">
    <location>
        <begin position="90"/>
        <end position="111"/>
    </location>
</feature>
<dbReference type="PANTHER" id="PTHR30273">
    <property type="entry name" value="PERIPLASMIC SIGNAL SENSOR AND SIGMA FACTOR ACTIVATOR FECR-RELATED"/>
    <property type="match status" value="1"/>
</dbReference>
<protein>
    <submittedName>
        <fullName evidence="4">Anti-sigma factor</fullName>
    </submittedName>
</protein>
<keyword evidence="1" id="KW-1133">Transmembrane helix</keyword>
<evidence type="ECO:0000259" key="2">
    <source>
        <dbReference type="Pfam" id="PF04773"/>
    </source>
</evidence>
<feature type="domain" description="FecR protein" evidence="2">
    <location>
        <begin position="186"/>
        <end position="279"/>
    </location>
</feature>
<evidence type="ECO:0000313" key="5">
    <source>
        <dbReference type="Proteomes" id="UP001348817"/>
    </source>
</evidence>
<dbReference type="InterPro" id="IPR012373">
    <property type="entry name" value="Ferrdict_sens_TM"/>
</dbReference>
<dbReference type="Pfam" id="PF16344">
    <property type="entry name" value="FecR_C"/>
    <property type="match status" value="1"/>
</dbReference>
<dbReference type="Gene3D" id="2.60.120.1440">
    <property type="match status" value="1"/>
</dbReference>
<dbReference type="Gene3D" id="3.55.50.30">
    <property type="match status" value="1"/>
</dbReference>
<evidence type="ECO:0000313" key="4">
    <source>
        <dbReference type="EMBL" id="BDD07612.1"/>
    </source>
</evidence>
<dbReference type="PANTHER" id="PTHR30273:SF2">
    <property type="entry name" value="PROTEIN FECR"/>
    <property type="match status" value="1"/>
</dbReference>
<evidence type="ECO:0000259" key="3">
    <source>
        <dbReference type="Pfam" id="PF16344"/>
    </source>
</evidence>
<reference evidence="4 5" key="1">
    <citation type="submission" date="2021-12" db="EMBL/GenBank/DDBJ databases">
        <title>Genome sequencing of bacteria with rrn-lacking chromosome and rrn-plasmid.</title>
        <authorList>
            <person name="Anda M."/>
            <person name="Iwasaki W."/>
        </authorList>
    </citation>
    <scope>NUCLEOTIDE SEQUENCE [LARGE SCALE GENOMIC DNA]</scope>
    <source>
        <strain evidence="4 5">DSM 100852</strain>
    </source>
</reference>
<accession>A0AAU9CQG5</accession>
<dbReference type="InterPro" id="IPR032508">
    <property type="entry name" value="FecR_C"/>
</dbReference>
<sequence>MMDREIVNFLNGELSAEEAERFRLWLEASEKNRALFESYRLADKSSERLAHLWTQRFDKAEGRRILSEKIDNRKVKNVSRKKIGKSSFGTIRLAVAAGLTLLFVAGVLLIGGEDMRISLTYPSISSLADRQKIGFLSLVTADGHVYALDSLHDGLSKKGFRLTVQGKEWIYKPERKIRDSVKLQRLVSPPGVRSRIVLGDGTSVALNGGTDFWFPEGFDREKRVVYVRGEALFKVAHDEDRPFEVRTVRSNVRVLGTEFNVSSYDSDSVTSTTLVEGSVAIFRPGQMFLPDKALRISPGTMATVQKGKIVLTYPDLDRITAWTKEALVFRHTDFREMIPKIERWYGIKIVNEARSLDRKRFTGTFRKETVVEMLETIRKTVDFRYTYDKRKRLLILKEASPK</sequence>
<proteinExistence type="predicted"/>
<dbReference type="GO" id="GO:0016989">
    <property type="term" value="F:sigma factor antagonist activity"/>
    <property type="evidence" value="ECO:0007669"/>
    <property type="project" value="TreeGrafter"/>
</dbReference>
<name>A0AAU9CQG5_9BACT</name>
<gene>
    <name evidence="4" type="ORF">FUAX_00440</name>
</gene>
<dbReference type="InterPro" id="IPR006860">
    <property type="entry name" value="FecR"/>
</dbReference>